<evidence type="ECO:0000313" key="3">
    <source>
        <dbReference type="Proteomes" id="UP001151532"/>
    </source>
</evidence>
<dbReference type="AlphaFoldDB" id="A0A9Q0T8E8"/>
<evidence type="ECO:0000313" key="2">
    <source>
        <dbReference type="EMBL" id="KAJ6705169.1"/>
    </source>
</evidence>
<proteinExistence type="predicted"/>
<gene>
    <name evidence="2" type="ORF">OIU79_009971</name>
</gene>
<name>A0A9Q0T8E8_SALPP</name>
<keyword evidence="3" id="KW-1185">Reference proteome</keyword>
<comment type="caution">
    <text evidence="2">The sequence shown here is derived from an EMBL/GenBank/DDBJ whole genome shotgun (WGS) entry which is preliminary data.</text>
</comment>
<reference evidence="2" key="1">
    <citation type="submission" date="2022-11" db="EMBL/GenBank/DDBJ databases">
        <authorList>
            <person name="Hyden B.L."/>
            <person name="Feng K."/>
            <person name="Yates T."/>
            <person name="Jawdy S."/>
            <person name="Smart L.B."/>
            <person name="Muchero W."/>
        </authorList>
    </citation>
    <scope>NUCLEOTIDE SEQUENCE</scope>
    <source>
        <tissue evidence="2">Shoot tip</tissue>
    </source>
</reference>
<sequence>MGSGAMPDPIMGAFMPYTQKLDSGISLINQGVGHASTLPDNKGGMSSNHYFPHDHDEHGTREKVEEEAVARALHGNSFDNQVEVVVNGRGGGGGAGGHSFCLRF</sequence>
<organism evidence="2 3">
    <name type="scientific">Salix purpurea</name>
    <name type="common">Purple osier willow</name>
    <dbReference type="NCBI Taxonomy" id="77065"/>
    <lineage>
        <taxon>Eukaryota</taxon>
        <taxon>Viridiplantae</taxon>
        <taxon>Streptophyta</taxon>
        <taxon>Embryophyta</taxon>
        <taxon>Tracheophyta</taxon>
        <taxon>Spermatophyta</taxon>
        <taxon>Magnoliopsida</taxon>
        <taxon>eudicotyledons</taxon>
        <taxon>Gunneridae</taxon>
        <taxon>Pentapetalae</taxon>
        <taxon>rosids</taxon>
        <taxon>fabids</taxon>
        <taxon>Malpighiales</taxon>
        <taxon>Salicaceae</taxon>
        <taxon>Saliceae</taxon>
        <taxon>Salix</taxon>
    </lineage>
</organism>
<feature type="region of interest" description="Disordered" evidence="1">
    <location>
        <begin position="36"/>
        <end position="65"/>
    </location>
</feature>
<accession>A0A9Q0T8E8</accession>
<feature type="compositionally biased region" description="Basic and acidic residues" evidence="1">
    <location>
        <begin position="51"/>
        <end position="65"/>
    </location>
</feature>
<reference evidence="2" key="2">
    <citation type="journal article" date="2023" name="Int. J. Mol. Sci.">
        <title>De Novo Assembly and Annotation of 11 Diverse Shrub Willow (Salix) Genomes Reveals Novel Gene Organization in Sex-Linked Regions.</title>
        <authorList>
            <person name="Hyden B."/>
            <person name="Feng K."/>
            <person name="Yates T.B."/>
            <person name="Jawdy S."/>
            <person name="Cereghino C."/>
            <person name="Smart L.B."/>
            <person name="Muchero W."/>
        </authorList>
    </citation>
    <scope>NUCLEOTIDE SEQUENCE</scope>
    <source>
        <tissue evidence="2">Shoot tip</tissue>
    </source>
</reference>
<protein>
    <submittedName>
        <fullName evidence="2">Uncharacterized protein</fullName>
    </submittedName>
</protein>
<dbReference type="Proteomes" id="UP001151532">
    <property type="component" value="Chromosome 3"/>
</dbReference>
<evidence type="ECO:0000256" key="1">
    <source>
        <dbReference type="SAM" id="MobiDB-lite"/>
    </source>
</evidence>
<dbReference type="EMBL" id="JAPFFK010000016">
    <property type="protein sequence ID" value="KAJ6705169.1"/>
    <property type="molecule type" value="Genomic_DNA"/>
</dbReference>